<dbReference type="InterPro" id="IPR002938">
    <property type="entry name" value="FAD-bd"/>
</dbReference>
<dbReference type="Proteomes" id="UP001631993">
    <property type="component" value="Unassembled WGS sequence"/>
</dbReference>
<feature type="region of interest" description="Disordered" evidence="1">
    <location>
        <begin position="439"/>
        <end position="463"/>
    </location>
</feature>
<dbReference type="PANTHER" id="PTHR43422">
    <property type="entry name" value="THIAMINE THIAZOLE SYNTHASE"/>
    <property type="match status" value="1"/>
</dbReference>
<evidence type="ECO:0000313" key="3">
    <source>
        <dbReference type="EMBL" id="MFM9649064.1"/>
    </source>
</evidence>
<name>A0ABW9IMQ3_STRGJ</name>
<reference evidence="3 4" key="1">
    <citation type="submission" date="2024-12" db="EMBL/GenBank/DDBJ databases">
        <title>Forecasting of Potato common scab and diversities of Pathogenic streptomyces spp. in china.</title>
        <authorList>
            <person name="Handique U."/>
            <person name="Wu J."/>
        </authorList>
    </citation>
    <scope>NUCLEOTIDE SEQUENCE [LARGE SCALE GENOMIC DNA]</scope>
    <source>
        <strain evidence="3 4">ZRIMU1585</strain>
    </source>
</reference>
<feature type="domain" description="FAD-binding" evidence="2">
    <location>
        <begin position="133"/>
        <end position="340"/>
    </location>
</feature>
<dbReference type="EMBL" id="JBJVNE010000011">
    <property type="protein sequence ID" value="MFM9649064.1"/>
    <property type="molecule type" value="Genomic_DNA"/>
</dbReference>
<feature type="compositionally biased region" description="Basic and acidic residues" evidence="1">
    <location>
        <begin position="454"/>
        <end position="463"/>
    </location>
</feature>
<evidence type="ECO:0000259" key="2">
    <source>
        <dbReference type="Pfam" id="PF01494"/>
    </source>
</evidence>
<organism evidence="3 4">
    <name type="scientific">Streptomyces galilaeus</name>
    <dbReference type="NCBI Taxonomy" id="33899"/>
    <lineage>
        <taxon>Bacteria</taxon>
        <taxon>Bacillati</taxon>
        <taxon>Actinomycetota</taxon>
        <taxon>Actinomycetes</taxon>
        <taxon>Kitasatosporales</taxon>
        <taxon>Streptomycetaceae</taxon>
        <taxon>Streptomyces</taxon>
    </lineage>
</organism>
<proteinExistence type="predicted"/>
<accession>A0ABW9IMQ3</accession>
<protein>
    <submittedName>
        <fullName evidence="3">FAD-dependent oxidoreductase</fullName>
    </submittedName>
</protein>
<feature type="compositionally biased region" description="Pro residues" evidence="1">
    <location>
        <begin position="443"/>
        <end position="453"/>
    </location>
</feature>
<sequence>MTGQPRRAIVIGGGLTAMLTAQALSSWTDVLVIESDTLPERPEPRKGLPQAAHTHVLWSGGAEAIEGLLPGTAKALEAAGARRIPLTTGMVAYSPKGWFRRWAESHYAITCSRDLLDWVIRGQVLKDPDSRITVMERTKVLGLTGSSASITGVTVRTDDGQDDTLPADLVVDASGKGSRTPFWLEEHGVQGPATRKVDSGLVYASRIYRAPNGLPDTWPIINVQADPRGDGPGQAGIVLPIEEGRWLVTLSGTRGGEPTSDPDDFDLFARGLRHPIVADLMSKAEPLTPVQVTRSTANRRRFYERTAMPDNLLVFGDALAAYNPTYGHGMSVAAQSAVTLDETIRRHGWNTPGLAWRAQKAVAQHVNTAWTFATGTDVFYDGATESGPTASERIAAHLVDRLAYTATGSGRIARDLTEVMTLQAGPERLLRPSTLIAAARGPLKPPLTDPPLSPDERRAIESA</sequence>
<dbReference type="SUPFAM" id="SSF51905">
    <property type="entry name" value="FAD/NAD(P)-binding domain"/>
    <property type="match status" value="1"/>
</dbReference>
<dbReference type="PANTHER" id="PTHR43422:SF3">
    <property type="entry name" value="THIAMINE THIAZOLE SYNTHASE"/>
    <property type="match status" value="1"/>
</dbReference>
<dbReference type="Gene3D" id="3.50.50.60">
    <property type="entry name" value="FAD/NAD(P)-binding domain"/>
    <property type="match status" value="1"/>
</dbReference>
<dbReference type="Pfam" id="PF01494">
    <property type="entry name" value="FAD_binding_3"/>
    <property type="match status" value="1"/>
</dbReference>
<gene>
    <name evidence="3" type="ORF">ACKI1S_23330</name>
</gene>
<comment type="caution">
    <text evidence="3">The sequence shown here is derived from an EMBL/GenBank/DDBJ whole genome shotgun (WGS) entry which is preliminary data.</text>
</comment>
<evidence type="ECO:0000256" key="1">
    <source>
        <dbReference type="SAM" id="MobiDB-lite"/>
    </source>
</evidence>
<dbReference type="RefSeq" id="WP_369277384.1">
    <property type="nucleotide sequence ID" value="NZ_JBJVMW010000011.1"/>
</dbReference>
<dbReference type="InterPro" id="IPR036188">
    <property type="entry name" value="FAD/NAD-bd_sf"/>
</dbReference>
<evidence type="ECO:0000313" key="4">
    <source>
        <dbReference type="Proteomes" id="UP001631993"/>
    </source>
</evidence>
<keyword evidence="4" id="KW-1185">Reference proteome</keyword>